<dbReference type="RefSeq" id="WP_083479771.1">
    <property type="nucleotide sequence ID" value="NZ_LKET01000029.1"/>
</dbReference>
<dbReference type="NCBIfam" id="TIGR04223">
    <property type="entry name" value="quorum_AgrD"/>
    <property type="match status" value="1"/>
</dbReference>
<sequence>MKKITRTIFTLAAAILTFAAMTSVANACAMIFYQPQVPAALREE</sequence>
<gene>
    <name evidence="2" type="ORF">OXPF_16210</name>
</gene>
<feature type="signal peptide" evidence="1">
    <location>
        <begin position="1"/>
        <end position="27"/>
    </location>
</feature>
<name>A0A0P8W945_9CLOT</name>
<comment type="caution">
    <text evidence="2">The sequence shown here is derived from an EMBL/GenBank/DDBJ whole genome shotgun (WGS) entry which is preliminary data.</text>
</comment>
<dbReference type="STRING" id="36849.OXPF_16210"/>
<keyword evidence="1" id="KW-0732">Signal</keyword>
<feature type="chain" id="PRO_5038815984" description="Cyclic lactone autoinducer peptide" evidence="1">
    <location>
        <begin position="28"/>
        <end position="44"/>
    </location>
</feature>
<accession>A0A0P8W945</accession>
<reference evidence="2 3" key="1">
    <citation type="submission" date="2015-09" db="EMBL/GenBank/DDBJ databases">
        <title>Genome sequence of Oxobacter pfennigii DSM 3222.</title>
        <authorList>
            <person name="Poehlein A."/>
            <person name="Bengelsdorf F.R."/>
            <person name="Schiel-Bengelsdorf B."/>
            <person name="Duerre P."/>
            <person name="Daniel R."/>
        </authorList>
    </citation>
    <scope>NUCLEOTIDE SEQUENCE [LARGE SCALE GENOMIC DNA]</scope>
    <source>
        <strain evidence="2 3">DSM 3222</strain>
    </source>
</reference>
<dbReference type="EMBL" id="LKET01000029">
    <property type="protein sequence ID" value="KPU44538.1"/>
    <property type="molecule type" value="Genomic_DNA"/>
</dbReference>
<keyword evidence="3" id="KW-1185">Reference proteome</keyword>
<dbReference type="AlphaFoldDB" id="A0A0P8W945"/>
<evidence type="ECO:0000313" key="2">
    <source>
        <dbReference type="EMBL" id="KPU44538.1"/>
    </source>
</evidence>
<organism evidence="2 3">
    <name type="scientific">Oxobacter pfennigii</name>
    <dbReference type="NCBI Taxonomy" id="36849"/>
    <lineage>
        <taxon>Bacteria</taxon>
        <taxon>Bacillati</taxon>
        <taxon>Bacillota</taxon>
        <taxon>Clostridia</taxon>
        <taxon>Eubacteriales</taxon>
        <taxon>Clostridiaceae</taxon>
        <taxon>Oxobacter</taxon>
    </lineage>
</organism>
<dbReference type="InterPro" id="IPR009229">
    <property type="entry name" value="AgrD"/>
</dbReference>
<evidence type="ECO:0000313" key="3">
    <source>
        <dbReference type="Proteomes" id="UP000050326"/>
    </source>
</evidence>
<dbReference type="Proteomes" id="UP000050326">
    <property type="component" value="Unassembled WGS sequence"/>
</dbReference>
<proteinExistence type="predicted"/>
<evidence type="ECO:0000256" key="1">
    <source>
        <dbReference type="SAM" id="SignalP"/>
    </source>
</evidence>
<protein>
    <recommendedName>
        <fullName evidence="4">Cyclic lactone autoinducer peptide</fullName>
    </recommendedName>
</protein>
<evidence type="ECO:0008006" key="4">
    <source>
        <dbReference type="Google" id="ProtNLM"/>
    </source>
</evidence>